<organism evidence="2 3">
    <name type="scientific">Aquirufa echingensis</name>
    <dbReference type="NCBI Taxonomy" id="3096516"/>
    <lineage>
        <taxon>Bacteria</taxon>
        <taxon>Pseudomonadati</taxon>
        <taxon>Bacteroidota</taxon>
        <taxon>Cytophagia</taxon>
        <taxon>Cytophagales</taxon>
        <taxon>Flectobacillaceae</taxon>
        <taxon>Aquirufa</taxon>
    </lineage>
</organism>
<dbReference type="RefSeq" id="WP_377974575.1">
    <property type="nucleotide sequence ID" value="NZ_JBBKYA010000001.1"/>
</dbReference>
<evidence type="ECO:0000313" key="2">
    <source>
        <dbReference type="EMBL" id="MFD3274955.1"/>
    </source>
</evidence>
<keyword evidence="2" id="KW-0378">Hydrolase</keyword>
<dbReference type="InterPro" id="IPR005502">
    <property type="entry name" value="Ribosyl_crysJ1"/>
</dbReference>
<name>A0ABW6CVI8_9BACT</name>
<reference evidence="2 3" key="1">
    <citation type="submission" date="2024-03" db="EMBL/GenBank/DDBJ databases">
        <title>Aquirufa genome sequencing.</title>
        <authorList>
            <person name="Pitt A."/>
            <person name="Hahn M.W."/>
        </authorList>
    </citation>
    <scope>NUCLEOTIDE SEQUENCE [LARGE SCALE GENOMIC DNA]</scope>
    <source>
        <strain evidence="2 3">PLAD-142S6K</strain>
    </source>
</reference>
<keyword evidence="3" id="KW-1185">Reference proteome</keyword>
<dbReference type="Gene3D" id="1.10.4080.10">
    <property type="entry name" value="ADP-ribosylation/Crystallin J1"/>
    <property type="match status" value="1"/>
</dbReference>
<evidence type="ECO:0000256" key="1">
    <source>
        <dbReference type="SAM" id="SignalP"/>
    </source>
</evidence>
<evidence type="ECO:0000313" key="3">
    <source>
        <dbReference type="Proteomes" id="UP001598114"/>
    </source>
</evidence>
<dbReference type="GO" id="GO:0016798">
    <property type="term" value="F:hydrolase activity, acting on glycosyl bonds"/>
    <property type="evidence" value="ECO:0007669"/>
    <property type="project" value="UniProtKB-KW"/>
</dbReference>
<keyword evidence="2" id="KW-0326">Glycosidase</keyword>
<dbReference type="EC" id="3.2.2.-" evidence="2"/>
<accession>A0ABW6CVI8</accession>
<dbReference type="EMBL" id="JBBKYA010000001">
    <property type="protein sequence ID" value="MFD3274955.1"/>
    <property type="molecule type" value="Genomic_DNA"/>
</dbReference>
<dbReference type="SUPFAM" id="SSF101478">
    <property type="entry name" value="ADP-ribosylglycohydrolase"/>
    <property type="match status" value="1"/>
</dbReference>
<dbReference type="InterPro" id="IPR036705">
    <property type="entry name" value="Ribosyl_crysJ1_sf"/>
</dbReference>
<feature type="chain" id="PRO_5045733813" evidence="1">
    <location>
        <begin position="20"/>
        <end position="515"/>
    </location>
</feature>
<proteinExistence type="predicted"/>
<feature type="signal peptide" evidence="1">
    <location>
        <begin position="1"/>
        <end position="19"/>
    </location>
</feature>
<comment type="caution">
    <text evidence="2">The sequence shown here is derived from an EMBL/GenBank/DDBJ whole genome shotgun (WGS) entry which is preliminary data.</text>
</comment>
<gene>
    <name evidence="2" type="ORF">SKC38_01790</name>
</gene>
<dbReference type="Pfam" id="PF03747">
    <property type="entry name" value="ADP_ribosyl_GH"/>
    <property type="match status" value="1"/>
</dbReference>
<keyword evidence="1" id="KW-0732">Signal</keyword>
<dbReference type="Proteomes" id="UP001598114">
    <property type="component" value="Unassembled WGS sequence"/>
</dbReference>
<sequence>MKKLFSLVTFLLFSLVTLAQTQLFNITPAALQNKIKGGWAGQTIGVTFGGPMEFRYNGTMINTYQPVPWYDGYLKKTMLENPGLYDDLYMDLTFVEVFEREGLQAPIASHAKAYAQAGYALWHANQAGRYNILNGIMPPASGHWKNNPHADCIDYQIECDFAGLMSPAMPNAASQISDQIGHIMNYGDGYYGGVYLGACYTLAFVHNDINKIVNEALKTIPAQSNYYKCISDVIRWHKQYPNDWRKTWLEVQNKWSDDIGCPDGVFAPFNIDATVNSAYVVIGLLYGQGDFGKTVEIATRCGQDADCNPSSAAGILGTMLGYDKIPAYWKLGLKEAEDIDFKYTTTSLNKVYTIGYRHALKNIEMHGGKVGANLIQIPLEAPKPVRFEQSFTDVYPVERLWVNKPLKDEYSFQFEGTGFVVKGEMAKWASLDPYAFDLEVWVDGALMEHVKLPVSFTTRRHEVTWKYDLAHGKHDVKLKLVNPTAGYECKLTDILIYQEKAIRVNDQKNYRLGNL</sequence>
<protein>
    <submittedName>
        <fullName evidence="2">ADP-ribosylglycohydrolase family protein</fullName>
        <ecNumber evidence="2">3.2.2.-</ecNumber>
    </submittedName>
</protein>